<keyword evidence="2" id="KW-0677">Repeat</keyword>
<evidence type="ECO:0000313" key="3">
    <source>
        <dbReference type="EMBL" id="QLG72889.1"/>
    </source>
</evidence>
<dbReference type="InterPro" id="IPR002885">
    <property type="entry name" value="PPR_rpt"/>
</dbReference>
<dbReference type="Pfam" id="PF01535">
    <property type="entry name" value="PPR"/>
    <property type="match status" value="2"/>
</dbReference>
<evidence type="ECO:0000256" key="2">
    <source>
        <dbReference type="ARBA" id="ARBA00022737"/>
    </source>
</evidence>
<evidence type="ECO:0000256" key="1">
    <source>
        <dbReference type="ARBA" id="ARBA00004173"/>
    </source>
</evidence>
<gene>
    <name evidence="3" type="ORF">HG535_0D05980</name>
</gene>
<dbReference type="PANTHER" id="PTHR47939:SF13">
    <property type="entry name" value="OS03G0201400 PROTEIN"/>
    <property type="match status" value="1"/>
</dbReference>
<dbReference type="OrthoDB" id="185373at2759"/>
<dbReference type="KEGG" id="zmk:HG535_0D05980"/>
<dbReference type="EMBL" id="CP058607">
    <property type="protein sequence ID" value="QLG72889.1"/>
    <property type="molecule type" value="Genomic_DNA"/>
</dbReference>
<evidence type="ECO:0000313" key="4">
    <source>
        <dbReference type="Proteomes" id="UP000509704"/>
    </source>
</evidence>
<evidence type="ECO:0008006" key="5">
    <source>
        <dbReference type="Google" id="ProtNLM"/>
    </source>
</evidence>
<dbReference type="GeneID" id="59236612"/>
<protein>
    <recommendedName>
        <fullName evidence="5">Pentacotripeptide-repeat region of PRORP domain-containing protein</fullName>
    </recommendedName>
</protein>
<reference evidence="3 4" key="1">
    <citation type="submission" date="2020-07" db="EMBL/GenBank/DDBJ databases">
        <title>The yeast mating-type switching endonuclease HO is a domesticated member of an unorthodox homing genetic element family.</title>
        <authorList>
            <person name="Coughlan A.Y."/>
            <person name="Lombardi L."/>
            <person name="Braun-Galleani S."/>
            <person name="Martos A.R."/>
            <person name="Galeote V."/>
            <person name="Bigey F."/>
            <person name="Dequin S."/>
            <person name="Byrne K.P."/>
            <person name="Wolfe K.H."/>
        </authorList>
    </citation>
    <scope>NUCLEOTIDE SEQUENCE [LARGE SCALE GENOMIC DNA]</scope>
    <source>
        <strain evidence="3 4">NRRL Y-6702</strain>
    </source>
</reference>
<dbReference type="Gene3D" id="1.25.40.10">
    <property type="entry name" value="Tetratricopeptide repeat domain"/>
    <property type="match status" value="3"/>
</dbReference>
<dbReference type="InterPro" id="IPR011990">
    <property type="entry name" value="TPR-like_helical_dom_sf"/>
</dbReference>
<comment type="subcellular location">
    <subcellularLocation>
        <location evidence="1">Mitochondrion</location>
    </subcellularLocation>
</comment>
<name>A0A7H9B4J0_ZYGMR</name>
<dbReference type="RefSeq" id="XP_037144616.1">
    <property type="nucleotide sequence ID" value="XM_037288721.1"/>
</dbReference>
<keyword evidence="4" id="KW-1185">Reference proteome</keyword>
<dbReference type="AlphaFoldDB" id="A0A7H9B4J0"/>
<sequence>MRRYAKPLVNHYKNIRWSPEVPKKVKTILNDRTVEPLKQADSSALINFYMANQKQAPTLTERNYVIRYLYEKHAFTNVVTFGKKFLFVNGGGSNLREDASFNELKRYLKAVIRTERFYFLDVVMTQVISQFSLNRRSAVIDIINSVFVDLNDYVKSKNEIDAIVPILKWNRWIKLLMGHCDFSNYIQYKYVLKTLLFFLRQKRKNDEIFFQRSLNAINTTQGPSSASQFATTLMYLFAYDGNTPLVETMWSFKVEKGLPIVASDLTTILKSYCYFQKYSLVQQTYDKYPEAHNDQSQFDYLLVAYANSANWQGLQDQFNALFGVGELPNIKHYGIVMYSMARIGELESVDKLYTQLLRREMIPNYPVLQSLLLAHYKTGDLNSCFAQFELFGKYSVVPSTATYTIMFKVYRGLSDLDGSLRLLKRMTENDRNTITEQHFAIPIHLCSRFTNIAVAQELFTVMLNHYDIEPTGVSIAALMDVYIESGMPQEALKLFKRYGNLKPVEHRLISVYNKAIKAFINMNDRRNCEIVLNEVVARKITTDAEFYNMTIRYLVEMKRDFETAEQTLEHLMKHPKVKVNASHFETIMSAYDKISHRDGVLTLYKKMVENKIAVNSKILHLLIKSTFKVQMQTKGDLQQAIDLLNRVMESAANHSLDITYWRLHPSVMSWPVRIVAKFYSPMKALELLNRYNELFYPKEESWSNNRFSIMRSLLVLSAETEHWEDFDNIFQKYVSRISQYQRLGSSSVRNEKLCTLFVGILFYKIRHLAAMQNITALPPLLVELEEKRFVIDNNSWNEAIQVMFEDSRTIDAALKIVNEKLIHGYNLIHKYRLLKKLAETSATMEQKPWLLQQKKQAPHSFEPTLYLKSDVYVQIMESMDRYLNNCSEISKEIKTLIEKYPYFMKNYLMKPRMEVNGWSQIEDRHASYLESVRSKKRIVPASEF</sequence>
<proteinExistence type="predicted"/>
<dbReference type="GO" id="GO:0005739">
    <property type="term" value="C:mitochondrion"/>
    <property type="evidence" value="ECO:0007669"/>
    <property type="project" value="UniProtKB-SubCell"/>
</dbReference>
<accession>A0A7H9B4J0</accession>
<organism evidence="3 4">
    <name type="scientific">Zygotorulaspora mrakii</name>
    <name type="common">Zygosaccharomyces mrakii</name>
    <dbReference type="NCBI Taxonomy" id="42260"/>
    <lineage>
        <taxon>Eukaryota</taxon>
        <taxon>Fungi</taxon>
        <taxon>Dikarya</taxon>
        <taxon>Ascomycota</taxon>
        <taxon>Saccharomycotina</taxon>
        <taxon>Saccharomycetes</taxon>
        <taxon>Saccharomycetales</taxon>
        <taxon>Saccharomycetaceae</taxon>
        <taxon>Zygotorulaspora</taxon>
    </lineage>
</organism>
<dbReference type="Proteomes" id="UP000509704">
    <property type="component" value="Chromosome 4"/>
</dbReference>
<dbReference type="PANTHER" id="PTHR47939">
    <property type="entry name" value="MEMBRANE-ASSOCIATED SALT-INDUCIBLE PROTEIN-LIKE"/>
    <property type="match status" value="1"/>
</dbReference>
<dbReference type="InterPro" id="IPR050667">
    <property type="entry name" value="PPR-containing_protein"/>
</dbReference>